<dbReference type="EMBL" id="DYWV01000024">
    <property type="protein sequence ID" value="HJF39414.1"/>
    <property type="molecule type" value="Genomic_DNA"/>
</dbReference>
<reference evidence="5" key="1">
    <citation type="journal article" date="2021" name="PeerJ">
        <title>Extensive microbial diversity within the chicken gut microbiome revealed by metagenomics and culture.</title>
        <authorList>
            <person name="Gilroy R."/>
            <person name="Ravi A."/>
            <person name="Getino M."/>
            <person name="Pursley I."/>
            <person name="Horton D.L."/>
            <person name="Alikhan N.F."/>
            <person name="Baker D."/>
            <person name="Gharbi K."/>
            <person name="Hall N."/>
            <person name="Watson M."/>
            <person name="Adriaenssens E.M."/>
            <person name="Foster-Nyarko E."/>
            <person name="Jarju S."/>
            <person name="Secka A."/>
            <person name="Antonio M."/>
            <person name="Oren A."/>
            <person name="Chaudhuri R.R."/>
            <person name="La Ragione R."/>
            <person name="Hildebrand F."/>
            <person name="Pallen M.J."/>
        </authorList>
    </citation>
    <scope>NUCLEOTIDE SEQUENCE</scope>
    <source>
        <strain evidence="5">CHK193-16274</strain>
    </source>
</reference>
<protein>
    <submittedName>
        <fullName evidence="5">RNA methyltransferase</fullName>
    </submittedName>
</protein>
<dbReference type="InterPro" id="IPR029064">
    <property type="entry name" value="Ribosomal_eL30-like_sf"/>
</dbReference>
<organism evidence="5 6">
    <name type="scientific">Thomasclavelia spiroformis</name>
    <dbReference type="NCBI Taxonomy" id="29348"/>
    <lineage>
        <taxon>Bacteria</taxon>
        <taxon>Bacillati</taxon>
        <taxon>Bacillota</taxon>
        <taxon>Erysipelotrichia</taxon>
        <taxon>Erysipelotrichales</taxon>
        <taxon>Coprobacillaceae</taxon>
        <taxon>Thomasclavelia</taxon>
    </lineage>
</organism>
<dbReference type="RefSeq" id="WP_087391222.1">
    <property type="nucleotide sequence ID" value="NZ_CAJFOD010000064.1"/>
</dbReference>
<dbReference type="SMART" id="SM00967">
    <property type="entry name" value="SpoU_sub_bind"/>
    <property type="match status" value="1"/>
</dbReference>
<reference evidence="5" key="2">
    <citation type="submission" date="2021-09" db="EMBL/GenBank/DDBJ databases">
        <authorList>
            <person name="Gilroy R."/>
        </authorList>
    </citation>
    <scope>NUCLEOTIDE SEQUENCE</scope>
    <source>
        <strain evidence="5">CHK193-16274</strain>
    </source>
</reference>
<evidence type="ECO:0000313" key="5">
    <source>
        <dbReference type="EMBL" id="HJF39414.1"/>
    </source>
</evidence>
<dbReference type="InterPro" id="IPR029026">
    <property type="entry name" value="tRNA_m1G_MTases_N"/>
</dbReference>
<gene>
    <name evidence="5" type="ORF">K8V91_00690</name>
</gene>
<dbReference type="GO" id="GO:0003723">
    <property type="term" value="F:RNA binding"/>
    <property type="evidence" value="ECO:0007669"/>
    <property type="project" value="InterPro"/>
</dbReference>
<dbReference type="PANTHER" id="PTHR43191:SF2">
    <property type="entry name" value="RRNA METHYLTRANSFERASE 3, MITOCHONDRIAL"/>
    <property type="match status" value="1"/>
</dbReference>
<dbReference type="Pfam" id="PF00588">
    <property type="entry name" value="SpoU_methylase"/>
    <property type="match status" value="1"/>
</dbReference>
<dbReference type="InterPro" id="IPR001537">
    <property type="entry name" value="SpoU_MeTrfase"/>
</dbReference>
<dbReference type="PANTHER" id="PTHR43191">
    <property type="entry name" value="RRNA METHYLTRANSFERASE 3"/>
    <property type="match status" value="1"/>
</dbReference>
<comment type="caution">
    <text evidence="5">The sequence shown here is derived from an EMBL/GenBank/DDBJ whole genome shotgun (WGS) entry which is preliminary data.</text>
</comment>
<evidence type="ECO:0000256" key="3">
    <source>
        <dbReference type="ARBA" id="ARBA00022679"/>
    </source>
</evidence>
<dbReference type="InterPro" id="IPR013123">
    <property type="entry name" value="SpoU_subst-bd"/>
</dbReference>
<dbReference type="Pfam" id="PF22435">
    <property type="entry name" value="MRM3-like_sub_bind"/>
    <property type="match status" value="1"/>
</dbReference>
<dbReference type="InterPro" id="IPR029028">
    <property type="entry name" value="Alpha/beta_knot_MTases"/>
</dbReference>
<dbReference type="Proteomes" id="UP000749320">
    <property type="component" value="Unassembled WGS sequence"/>
</dbReference>
<evidence type="ECO:0000259" key="4">
    <source>
        <dbReference type="SMART" id="SM00967"/>
    </source>
</evidence>
<dbReference type="GO" id="GO:0032259">
    <property type="term" value="P:methylation"/>
    <property type="evidence" value="ECO:0007669"/>
    <property type="project" value="UniProtKB-KW"/>
</dbReference>
<name>A0A921KIK3_9FIRM</name>
<dbReference type="SUPFAM" id="SSF75217">
    <property type="entry name" value="alpha/beta knot"/>
    <property type="match status" value="1"/>
</dbReference>
<dbReference type="InterPro" id="IPR053888">
    <property type="entry name" value="MRM3-like_sub_bind"/>
</dbReference>
<accession>A0A921KIK3</accession>
<sequence>MITSASNNTIKALIKLKQKKYRDETGYYLVEGEHLVEEAMKAKQVECLISTKDITSDLPIIVVSNEVMSKLSFTKSPQSIMAKCKIKKEKKLIDGKRYLILDDLQDPGNIGTLIRTALAFSIDQVILSNNCVDLYNDKLLRSMQGANFHISCIYDDLKTVISTLKKNNVKIIGSALENGQDIKQIKISEKMAFVVGNEGNGMNKDILQECDYVGYIPINTIESLNVAIAGSIMMYHFK</sequence>
<comment type="similarity">
    <text evidence="1">Belongs to the class IV-like SAM-binding methyltransferase superfamily. RNA methyltransferase TrmH family.</text>
</comment>
<dbReference type="GO" id="GO:0006396">
    <property type="term" value="P:RNA processing"/>
    <property type="evidence" value="ECO:0007669"/>
    <property type="project" value="InterPro"/>
</dbReference>
<dbReference type="InterPro" id="IPR051259">
    <property type="entry name" value="rRNA_Methyltransferase"/>
</dbReference>
<evidence type="ECO:0000256" key="2">
    <source>
        <dbReference type="ARBA" id="ARBA00022603"/>
    </source>
</evidence>
<feature type="domain" description="RNA 2-O ribose methyltransferase substrate binding" evidence="4">
    <location>
        <begin position="29"/>
        <end position="90"/>
    </location>
</feature>
<proteinExistence type="inferred from homology"/>
<dbReference type="GO" id="GO:0008173">
    <property type="term" value="F:RNA methyltransferase activity"/>
    <property type="evidence" value="ECO:0007669"/>
    <property type="project" value="InterPro"/>
</dbReference>
<dbReference type="GO" id="GO:0005737">
    <property type="term" value="C:cytoplasm"/>
    <property type="evidence" value="ECO:0007669"/>
    <property type="project" value="UniProtKB-ARBA"/>
</dbReference>
<evidence type="ECO:0000313" key="6">
    <source>
        <dbReference type="Proteomes" id="UP000749320"/>
    </source>
</evidence>
<evidence type="ECO:0000256" key="1">
    <source>
        <dbReference type="ARBA" id="ARBA00007228"/>
    </source>
</evidence>
<dbReference type="AlphaFoldDB" id="A0A921KIK3"/>
<dbReference type="SUPFAM" id="SSF55315">
    <property type="entry name" value="L30e-like"/>
    <property type="match status" value="1"/>
</dbReference>
<dbReference type="Gene3D" id="3.40.1280.10">
    <property type="match status" value="1"/>
</dbReference>
<dbReference type="Gene3D" id="3.30.1330.30">
    <property type="match status" value="1"/>
</dbReference>
<dbReference type="CDD" id="cd18095">
    <property type="entry name" value="SpoU-like_rRNA-MTase"/>
    <property type="match status" value="1"/>
</dbReference>
<keyword evidence="2 5" id="KW-0489">Methyltransferase</keyword>
<keyword evidence="3" id="KW-0808">Transferase</keyword>